<keyword evidence="17" id="KW-1015">Disulfide bond</keyword>
<keyword evidence="6" id="KW-1003">Cell membrane</keyword>
<evidence type="ECO:0000256" key="22">
    <source>
        <dbReference type="SAM" id="Phobius"/>
    </source>
</evidence>
<dbReference type="Gene3D" id="2.102.10.10">
    <property type="entry name" value="Rieske [2Fe-2S] iron-sulphur domain"/>
    <property type="match status" value="1"/>
</dbReference>
<keyword evidence="14" id="KW-0408">Iron</keyword>
<dbReference type="PANTHER" id="PTHR10134">
    <property type="entry name" value="CYTOCHROME B-C1 COMPLEX SUBUNIT RIESKE, MITOCHONDRIAL"/>
    <property type="match status" value="1"/>
</dbReference>
<keyword evidence="5" id="KW-0813">Transport</keyword>
<evidence type="ECO:0000256" key="16">
    <source>
        <dbReference type="ARBA" id="ARBA00023136"/>
    </source>
</evidence>
<keyword evidence="9" id="KW-0001">2Fe-2S</keyword>
<dbReference type="Proteomes" id="UP000218165">
    <property type="component" value="Chromosome"/>
</dbReference>
<dbReference type="SUPFAM" id="SSF50022">
    <property type="entry name" value="ISP domain"/>
    <property type="match status" value="1"/>
</dbReference>
<accession>A0A291GQL2</accession>
<feature type="domain" description="Rieske" evidence="23">
    <location>
        <begin position="270"/>
        <end position="334"/>
    </location>
</feature>
<keyword evidence="10" id="KW-0479">Metal-binding</keyword>
<evidence type="ECO:0000313" key="24">
    <source>
        <dbReference type="EMBL" id="ATG52254.1"/>
    </source>
</evidence>
<protein>
    <recommendedName>
        <fullName evidence="4">Cytochrome bc1 complex Rieske iron-sulfur subunit</fullName>
    </recommendedName>
    <alternativeName>
        <fullName evidence="18">Cytochrome bc1 reductase complex subunit QcrA</fullName>
    </alternativeName>
    <alternativeName>
        <fullName evidence="19">Rieske iron-sulfur protein</fullName>
    </alternativeName>
</protein>
<comment type="subcellular location">
    <subcellularLocation>
        <location evidence="2">Cell membrane</location>
        <topology evidence="2">Multi-pass membrane protein</topology>
    </subcellularLocation>
</comment>
<evidence type="ECO:0000256" key="6">
    <source>
        <dbReference type="ARBA" id="ARBA00022475"/>
    </source>
</evidence>
<evidence type="ECO:0000256" key="13">
    <source>
        <dbReference type="ARBA" id="ARBA00023002"/>
    </source>
</evidence>
<evidence type="ECO:0000256" key="17">
    <source>
        <dbReference type="ARBA" id="ARBA00023157"/>
    </source>
</evidence>
<evidence type="ECO:0000256" key="21">
    <source>
        <dbReference type="SAM" id="MobiDB-lite"/>
    </source>
</evidence>
<comment type="function">
    <text evidence="1">Iron-sulfur subunit of the cytochrome bc1 complex, an essential component of the respiratory electron transport chain required for ATP synthesis. The bc1 complex catalyzes the oxidation of menaquinol and the reduction of cytochrome c in the respiratory chain. The bc1 complex operates through a Q-cycle mechanism that couples electron transfer to generation of the proton gradient that drives ATP synthesis.</text>
</comment>
<evidence type="ECO:0000256" key="5">
    <source>
        <dbReference type="ARBA" id="ARBA00022448"/>
    </source>
</evidence>
<feature type="transmembrane region" description="Helical" evidence="22">
    <location>
        <begin position="160"/>
        <end position="180"/>
    </location>
</feature>
<dbReference type="GO" id="GO:0005886">
    <property type="term" value="C:plasma membrane"/>
    <property type="evidence" value="ECO:0007669"/>
    <property type="project" value="UniProtKB-SubCell"/>
</dbReference>
<dbReference type="KEGG" id="brz:CFK38_12485"/>
<evidence type="ECO:0000256" key="9">
    <source>
        <dbReference type="ARBA" id="ARBA00022714"/>
    </source>
</evidence>
<evidence type="ECO:0000256" key="1">
    <source>
        <dbReference type="ARBA" id="ARBA00002494"/>
    </source>
</evidence>
<keyword evidence="7" id="KW-0679">Respiratory chain</keyword>
<evidence type="ECO:0000256" key="11">
    <source>
        <dbReference type="ARBA" id="ARBA00022982"/>
    </source>
</evidence>
<evidence type="ECO:0000256" key="12">
    <source>
        <dbReference type="ARBA" id="ARBA00022989"/>
    </source>
</evidence>
<evidence type="ECO:0000256" key="18">
    <source>
        <dbReference type="ARBA" id="ARBA00029586"/>
    </source>
</evidence>
<keyword evidence="16 22" id="KW-0472">Membrane</keyword>
<proteinExistence type="inferred from homology"/>
<feature type="region of interest" description="Disordered" evidence="21">
    <location>
        <begin position="1"/>
        <end position="36"/>
    </location>
</feature>
<sequence>MNNTPDGSPSSRGLSAVAPKEGGGFPNPGLPPHVPRQADLSKVAEKRAERIVATMFLLSVVGTVVFIAAYFVVTPTGMNIFAEEGSPSALWWSNLVTGLGFAAAMFFIGAAAVHWAKTLMPDDEMVEERHDIRSSDETREAAVGIITDGLEESGIARRPLIVTAMVASLVALPIAVLAPLSTLGPLPGNKLHHTFWGQHPRQRLARDHDGTPIKLSDVALNSIFHVMPEGLNHETPHLLEERAKAAAVIVRIDPALSKNEQSASMGVEGVLAFSKICTHVGCPVALYEQQTHHMLCPCHQSTFDVTDGAKVIFGPAHRPLPQLPIEVDDEGYLVAPGDFTEPIGPSFWNIHKDKPMSDAPKDK</sequence>
<comment type="similarity">
    <text evidence="3">Belongs to the Rieske iron-sulfur protein family.</text>
</comment>
<feature type="transmembrane region" description="Helical" evidence="22">
    <location>
        <begin position="91"/>
        <end position="115"/>
    </location>
</feature>
<dbReference type="Pfam" id="PF00355">
    <property type="entry name" value="Rieske"/>
    <property type="match status" value="1"/>
</dbReference>
<dbReference type="InterPro" id="IPR045603">
    <property type="entry name" value="QcrA_N"/>
</dbReference>
<evidence type="ECO:0000256" key="3">
    <source>
        <dbReference type="ARBA" id="ARBA00010651"/>
    </source>
</evidence>
<name>A0A291GQL2_9MICO</name>
<comment type="cofactor">
    <cofactor evidence="20">
        <name>[2Fe-2S] cluster</name>
        <dbReference type="ChEBI" id="CHEBI:190135"/>
    </cofactor>
</comment>
<evidence type="ECO:0000256" key="4">
    <source>
        <dbReference type="ARBA" id="ARBA00015816"/>
    </source>
</evidence>
<evidence type="ECO:0000256" key="19">
    <source>
        <dbReference type="ARBA" id="ARBA00032409"/>
    </source>
</evidence>
<keyword evidence="8 22" id="KW-0812">Transmembrane</keyword>
<feature type="compositionally biased region" description="Polar residues" evidence="21">
    <location>
        <begin position="1"/>
        <end position="13"/>
    </location>
</feature>
<keyword evidence="13" id="KW-0560">Oxidoreductase</keyword>
<dbReference type="InterPro" id="IPR036922">
    <property type="entry name" value="Rieske_2Fe-2S_sf"/>
</dbReference>
<dbReference type="GO" id="GO:0004497">
    <property type="term" value="F:monooxygenase activity"/>
    <property type="evidence" value="ECO:0007669"/>
    <property type="project" value="UniProtKB-ARBA"/>
</dbReference>
<evidence type="ECO:0000256" key="10">
    <source>
        <dbReference type="ARBA" id="ARBA00022723"/>
    </source>
</evidence>
<dbReference type="RefSeq" id="WP_096803370.1">
    <property type="nucleotide sequence ID" value="NZ_CP023563.1"/>
</dbReference>
<feature type="transmembrane region" description="Helical" evidence="22">
    <location>
        <begin position="51"/>
        <end position="71"/>
    </location>
</feature>
<dbReference type="OrthoDB" id="9802613at2"/>
<evidence type="ECO:0000256" key="14">
    <source>
        <dbReference type="ARBA" id="ARBA00023004"/>
    </source>
</evidence>
<dbReference type="PROSITE" id="PS51296">
    <property type="entry name" value="RIESKE"/>
    <property type="match status" value="1"/>
</dbReference>
<evidence type="ECO:0000256" key="7">
    <source>
        <dbReference type="ARBA" id="ARBA00022660"/>
    </source>
</evidence>
<organism evidence="24 25">
    <name type="scientific">Brachybacterium vulturis</name>
    <dbReference type="NCBI Taxonomy" id="2017484"/>
    <lineage>
        <taxon>Bacteria</taxon>
        <taxon>Bacillati</taxon>
        <taxon>Actinomycetota</taxon>
        <taxon>Actinomycetes</taxon>
        <taxon>Micrococcales</taxon>
        <taxon>Dermabacteraceae</taxon>
        <taxon>Brachybacterium</taxon>
    </lineage>
</organism>
<reference evidence="25" key="1">
    <citation type="submission" date="2017-09" db="EMBL/GenBank/DDBJ databases">
        <title>Brachybacterium sp. VM2412.</title>
        <authorList>
            <person name="Tak E.J."/>
            <person name="Bae J.-W."/>
        </authorList>
    </citation>
    <scope>NUCLEOTIDE SEQUENCE [LARGE SCALE GENOMIC DNA]</scope>
    <source>
        <strain evidence="25">VM2412</strain>
    </source>
</reference>
<dbReference type="PRINTS" id="PR00162">
    <property type="entry name" value="RIESKE"/>
</dbReference>
<gene>
    <name evidence="24" type="ORF">CFK38_12485</name>
</gene>
<keyword evidence="12 22" id="KW-1133">Transmembrane helix</keyword>
<evidence type="ECO:0000256" key="20">
    <source>
        <dbReference type="ARBA" id="ARBA00034078"/>
    </source>
</evidence>
<dbReference type="InterPro" id="IPR017941">
    <property type="entry name" value="Rieske_2Fe-2S"/>
</dbReference>
<keyword evidence="11" id="KW-0249">Electron transport</keyword>
<dbReference type="GO" id="GO:0016705">
    <property type="term" value="F:oxidoreductase activity, acting on paired donors, with incorporation or reduction of molecular oxygen"/>
    <property type="evidence" value="ECO:0007669"/>
    <property type="project" value="UniProtKB-ARBA"/>
</dbReference>
<dbReference type="Pfam" id="PF19297">
    <property type="entry name" value="QcrA_N"/>
    <property type="match status" value="1"/>
</dbReference>
<dbReference type="GO" id="GO:0046872">
    <property type="term" value="F:metal ion binding"/>
    <property type="evidence" value="ECO:0007669"/>
    <property type="project" value="UniProtKB-KW"/>
</dbReference>
<dbReference type="EMBL" id="CP023563">
    <property type="protein sequence ID" value="ATG52254.1"/>
    <property type="molecule type" value="Genomic_DNA"/>
</dbReference>
<keyword evidence="25" id="KW-1185">Reference proteome</keyword>
<dbReference type="InterPro" id="IPR014349">
    <property type="entry name" value="Rieske_Fe-S_prot"/>
</dbReference>
<evidence type="ECO:0000256" key="15">
    <source>
        <dbReference type="ARBA" id="ARBA00023014"/>
    </source>
</evidence>
<evidence type="ECO:0000259" key="23">
    <source>
        <dbReference type="PROSITE" id="PS51296"/>
    </source>
</evidence>
<dbReference type="AlphaFoldDB" id="A0A291GQL2"/>
<dbReference type="CDD" id="cd03467">
    <property type="entry name" value="Rieske"/>
    <property type="match status" value="1"/>
</dbReference>
<keyword evidence="15" id="KW-0411">Iron-sulfur</keyword>
<evidence type="ECO:0000256" key="2">
    <source>
        <dbReference type="ARBA" id="ARBA00004651"/>
    </source>
</evidence>
<evidence type="ECO:0000313" key="25">
    <source>
        <dbReference type="Proteomes" id="UP000218165"/>
    </source>
</evidence>
<dbReference type="GO" id="GO:0051537">
    <property type="term" value="F:2 iron, 2 sulfur cluster binding"/>
    <property type="evidence" value="ECO:0007669"/>
    <property type="project" value="UniProtKB-KW"/>
</dbReference>
<evidence type="ECO:0000256" key="8">
    <source>
        <dbReference type="ARBA" id="ARBA00022692"/>
    </source>
</evidence>
<dbReference type="InterPro" id="IPR005805">
    <property type="entry name" value="Rieske_Fe-S_prot_C"/>
</dbReference>